<gene>
    <name evidence="8" type="ORF">L21SP2_0243</name>
</gene>
<feature type="binding site" evidence="4 6">
    <location>
        <position position="204"/>
    </location>
    <ligand>
        <name>substrate</name>
    </ligand>
</feature>
<reference evidence="8 9" key="1">
    <citation type="journal article" date="2015" name="Stand. Genomic Sci.">
        <title>Complete genome sequence and description of Salinispira pacifica gen. nov., sp. nov., a novel spirochaete isolated form a hypersaline microbial mat.</title>
        <authorList>
            <person name="Ben Hania W."/>
            <person name="Joseph M."/>
            <person name="Schumann P."/>
            <person name="Bunk B."/>
            <person name="Fiebig A."/>
            <person name="Sproer C."/>
            <person name="Klenk H.P."/>
            <person name="Fardeau M.L."/>
            <person name="Spring S."/>
        </authorList>
    </citation>
    <scope>NUCLEOTIDE SEQUENCE [LARGE SCALE GENOMIC DNA]</scope>
    <source>
        <strain evidence="8 9">L21-RPul-D2</strain>
    </source>
</reference>
<dbReference type="InterPro" id="IPR020622">
    <property type="entry name" value="Ala_racemase_pyridoxalP-BS"/>
</dbReference>
<feature type="domain" description="Alanine racemase C-terminal" evidence="7">
    <location>
        <begin position="317"/>
        <end position="444"/>
    </location>
</feature>
<dbReference type="AlphaFoldDB" id="V5WDJ7"/>
<dbReference type="eggNOG" id="COG0787">
    <property type="taxonomic scope" value="Bacteria"/>
</dbReference>
<accession>V5WDJ7</accession>
<dbReference type="Gene3D" id="2.40.37.10">
    <property type="entry name" value="Lyase, Ornithine Decarboxylase, Chain A, domain 1"/>
    <property type="match status" value="1"/>
</dbReference>
<dbReference type="Gene3D" id="3.20.20.10">
    <property type="entry name" value="Alanine racemase"/>
    <property type="match status" value="1"/>
</dbReference>
<dbReference type="EC" id="5.1.1.1" evidence="4"/>
<comment type="catalytic activity">
    <reaction evidence="4">
        <text>L-alanine = D-alanine</text>
        <dbReference type="Rhea" id="RHEA:20249"/>
        <dbReference type="ChEBI" id="CHEBI:57416"/>
        <dbReference type="ChEBI" id="CHEBI:57972"/>
        <dbReference type="EC" id="5.1.1.1"/>
    </reaction>
</comment>
<sequence length="444" mass="48600">MENGLAIFICFSTNNIARIRKKAKERKISLNIDISAGKQIHHRFHTSGMELLQHPGRRVTLKTMTQTRAIINLENFRHNLSVLQKQAGRRPLCLAVKADAYGHGAVRMAREAEAWGIRHFGVARVSEAVELREAGIGSRIFLFSIADRGEEEFLFTRNIEPFVSDLDYFHELAECRNLLLKQAVISDEAPDLGIHVKTDTGMGRLGCPPEDIPALAKAVFSTPGFRIAGLATHFPLSDDPGDSLAPRQAALLKAAAEELESRGMAPEFVHGANSGGILFHGDDGSSMMRPGIAAYGYAPDSAFAEELTRRNMELKPVMELRAPVTFVKKVPPGTSISYGHTWTSNEESWIATVNAGYADGYPRIVSNNAAVLIEGRQLPQVGRICMDQCMVDCGPRTPVQRYSDAVLFGFSPGAETASTLADKAGTIAYEITCGISPRVQRVYM</sequence>
<dbReference type="CDD" id="cd00430">
    <property type="entry name" value="PLPDE_III_AR"/>
    <property type="match status" value="1"/>
</dbReference>
<keyword evidence="3 4" id="KW-0413">Isomerase</keyword>
<evidence type="ECO:0000256" key="2">
    <source>
        <dbReference type="ARBA" id="ARBA00022898"/>
    </source>
</evidence>
<evidence type="ECO:0000256" key="5">
    <source>
        <dbReference type="PIRSR" id="PIRSR600821-50"/>
    </source>
</evidence>
<comment type="cofactor">
    <cofactor evidence="1 4 5">
        <name>pyridoxal 5'-phosphate</name>
        <dbReference type="ChEBI" id="CHEBI:597326"/>
    </cofactor>
</comment>
<dbReference type="PANTHER" id="PTHR30511:SF0">
    <property type="entry name" value="ALANINE RACEMASE, CATABOLIC-RELATED"/>
    <property type="match status" value="1"/>
</dbReference>
<dbReference type="InterPro" id="IPR001608">
    <property type="entry name" value="Ala_racemase_N"/>
</dbReference>
<dbReference type="UniPathway" id="UPA00042">
    <property type="reaction ID" value="UER00497"/>
</dbReference>
<comment type="pathway">
    <text evidence="4">Amino-acid biosynthesis; D-alanine biosynthesis; D-alanine from L-alanine: step 1/1.</text>
</comment>
<dbReference type="InterPro" id="IPR029066">
    <property type="entry name" value="PLP-binding_barrel"/>
</dbReference>
<dbReference type="InterPro" id="IPR000821">
    <property type="entry name" value="Ala_racemase"/>
</dbReference>
<dbReference type="GO" id="GO:0008784">
    <property type="term" value="F:alanine racemase activity"/>
    <property type="evidence" value="ECO:0007669"/>
    <property type="project" value="UniProtKB-UniRule"/>
</dbReference>
<evidence type="ECO:0000259" key="7">
    <source>
        <dbReference type="SMART" id="SM01005"/>
    </source>
</evidence>
<evidence type="ECO:0000256" key="6">
    <source>
        <dbReference type="PIRSR" id="PIRSR600821-52"/>
    </source>
</evidence>
<feature type="active site" description="Proton acceptor; specific for D-alanine" evidence="4">
    <location>
        <position position="97"/>
    </location>
</feature>
<evidence type="ECO:0000313" key="9">
    <source>
        <dbReference type="Proteomes" id="UP000018680"/>
    </source>
</evidence>
<dbReference type="HAMAP" id="MF_01201">
    <property type="entry name" value="Ala_racemase"/>
    <property type="match status" value="1"/>
</dbReference>
<comment type="similarity">
    <text evidence="4">Belongs to the alanine racemase family.</text>
</comment>
<comment type="function">
    <text evidence="4">Catalyzes the interconversion of L-alanine and D-alanine. May also act on other amino acids.</text>
</comment>
<dbReference type="PRINTS" id="PR00992">
    <property type="entry name" value="ALARACEMASE"/>
</dbReference>
<dbReference type="SUPFAM" id="SSF51419">
    <property type="entry name" value="PLP-binding barrel"/>
    <property type="match status" value="1"/>
</dbReference>
<dbReference type="Proteomes" id="UP000018680">
    <property type="component" value="Chromosome"/>
</dbReference>
<dbReference type="HOGENOM" id="CLU_028393_2_2_12"/>
<keyword evidence="9" id="KW-1185">Reference proteome</keyword>
<dbReference type="PATRIC" id="fig|1307761.3.peg.244"/>
<dbReference type="Pfam" id="PF01168">
    <property type="entry name" value="Ala_racemase_N"/>
    <property type="match status" value="1"/>
</dbReference>
<dbReference type="Pfam" id="PF00842">
    <property type="entry name" value="Ala_racemase_C"/>
    <property type="match status" value="1"/>
</dbReference>
<dbReference type="SMART" id="SM01005">
    <property type="entry name" value="Ala_racemase_C"/>
    <property type="match status" value="1"/>
</dbReference>
<dbReference type="PANTHER" id="PTHR30511">
    <property type="entry name" value="ALANINE RACEMASE"/>
    <property type="match status" value="1"/>
</dbReference>
<dbReference type="InterPro" id="IPR011079">
    <property type="entry name" value="Ala_racemase_C"/>
</dbReference>
<name>V5WDJ7_9SPIO</name>
<evidence type="ECO:0000256" key="1">
    <source>
        <dbReference type="ARBA" id="ARBA00001933"/>
    </source>
</evidence>
<dbReference type="GO" id="GO:0030632">
    <property type="term" value="P:D-alanine biosynthetic process"/>
    <property type="evidence" value="ECO:0007669"/>
    <property type="project" value="UniProtKB-UniRule"/>
</dbReference>
<keyword evidence="2 4" id="KW-0663">Pyridoxal phosphate</keyword>
<dbReference type="PROSITE" id="PS00395">
    <property type="entry name" value="ALANINE_RACEMASE"/>
    <property type="match status" value="1"/>
</dbReference>
<protein>
    <recommendedName>
        <fullName evidence="4">Alanine racemase</fullName>
        <ecNumber evidence="4">5.1.1.1</ecNumber>
    </recommendedName>
</protein>
<evidence type="ECO:0000313" key="8">
    <source>
        <dbReference type="EMBL" id="AHC13685.1"/>
    </source>
</evidence>
<feature type="active site" description="Proton acceptor; specific for L-alanine" evidence="4">
    <location>
        <position position="338"/>
    </location>
</feature>
<proteinExistence type="inferred from homology"/>
<evidence type="ECO:0000256" key="3">
    <source>
        <dbReference type="ARBA" id="ARBA00023235"/>
    </source>
</evidence>
<dbReference type="NCBIfam" id="TIGR00492">
    <property type="entry name" value="alr"/>
    <property type="match status" value="1"/>
</dbReference>
<evidence type="ECO:0000256" key="4">
    <source>
        <dbReference type="HAMAP-Rule" id="MF_01201"/>
    </source>
</evidence>
<dbReference type="GO" id="GO:0030170">
    <property type="term" value="F:pyridoxal phosphate binding"/>
    <property type="evidence" value="ECO:0007669"/>
    <property type="project" value="UniProtKB-UniRule"/>
</dbReference>
<dbReference type="STRING" id="1307761.L21SP2_0243"/>
<feature type="binding site" evidence="4 6">
    <location>
        <position position="386"/>
    </location>
    <ligand>
        <name>substrate</name>
    </ligand>
</feature>
<feature type="modified residue" description="N6-(pyridoxal phosphate)lysine" evidence="4 5">
    <location>
        <position position="97"/>
    </location>
</feature>
<dbReference type="EMBL" id="CP006939">
    <property type="protein sequence ID" value="AHC13685.1"/>
    <property type="molecule type" value="Genomic_DNA"/>
</dbReference>
<dbReference type="GO" id="GO:0005829">
    <property type="term" value="C:cytosol"/>
    <property type="evidence" value="ECO:0007669"/>
    <property type="project" value="TreeGrafter"/>
</dbReference>
<organism evidence="8 9">
    <name type="scientific">Salinispira pacifica</name>
    <dbReference type="NCBI Taxonomy" id="1307761"/>
    <lineage>
        <taxon>Bacteria</taxon>
        <taxon>Pseudomonadati</taxon>
        <taxon>Spirochaetota</taxon>
        <taxon>Spirochaetia</taxon>
        <taxon>Spirochaetales</taxon>
        <taxon>Spirochaetaceae</taxon>
        <taxon>Salinispira</taxon>
    </lineage>
</organism>
<dbReference type="KEGG" id="slr:L21SP2_0243"/>
<dbReference type="InterPro" id="IPR009006">
    <property type="entry name" value="Ala_racemase/Decarboxylase_C"/>
</dbReference>
<dbReference type="SUPFAM" id="SSF50621">
    <property type="entry name" value="Alanine racemase C-terminal domain-like"/>
    <property type="match status" value="1"/>
</dbReference>